<accession>A0A9X1U7F8</accession>
<gene>
    <name evidence="3" type="ORF">K8344_13625</name>
</gene>
<feature type="compositionally biased region" description="Polar residues" evidence="1">
    <location>
        <begin position="168"/>
        <end position="178"/>
    </location>
</feature>
<feature type="compositionally biased region" description="Low complexity" evidence="1">
    <location>
        <begin position="113"/>
        <end position="129"/>
    </location>
</feature>
<name>A0A9X1U7F8_9FLAO</name>
<dbReference type="Proteomes" id="UP001139462">
    <property type="component" value="Unassembled WGS sequence"/>
</dbReference>
<feature type="region of interest" description="Disordered" evidence="1">
    <location>
        <begin position="164"/>
        <end position="192"/>
    </location>
</feature>
<keyword evidence="2" id="KW-0472">Membrane</keyword>
<evidence type="ECO:0000256" key="1">
    <source>
        <dbReference type="SAM" id="MobiDB-lite"/>
    </source>
</evidence>
<keyword evidence="2" id="KW-1133">Transmembrane helix</keyword>
<dbReference type="RefSeq" id="WP_237609229.1">
    <property type="nucleotide sequence ID" value="NZ_JAIRBB010000026.1"/>
</dbReference>
<evidence type="ECO:0000313" key="4">
    <source>
        <dbReference type="Proteomes" id="UP001139462"/>
    </source>
</evidence>
<feature type="region of interest" description="Disordered" evidence="1">
    <location>
        <begin position="110"/>
        <end position="141"/>
    </location>
</feature>
<proteinExistence type="predicted"/>
<keyword evidence="4" id="KW-1185">Reference proteome</keyword>
<comment type="caution">
    <text evidence="3">The sequence shown here is derived from an EMBL/GenBank/DDBJ whole genome shotgun (WGS) entry which is preliminary data.</text>
</comment>
<dbReference type="EMBL" id="JAIRBB010000026">
    <property type="protein sequence ID" value="MCG2432162.1"/>
    <property type="molecule type" value="Genomic_DNA"/>
</dbReference>
<protein>
    <submittedName>
        <fullName evidence="3">Uncharacterized protein</fullName>
    </submittedName>
</protein>
<feature type="transmembrane region" description="Helical" evidence="2">
    <location>
        <begin position="46"/>
        <end position="79"/>
    </location>
</feature>
<organism evidence="3 4">
    <name type="scientific">Aequorivita xiaoshiensis</name>
    <dbReference type="NCBI Taxonomy" id="2874476"/>
    <lineage>
        <taxon>Bacteria</taxon>
        <taxon>Pseudomonadati</taxon>
        <taxon>Bacteroidota</taxon>
        <taxon>Flavobacteriia</taxon>
        <taxon>Flavobacteriales</taxon>
        <taxon>Flavobacteriaceae</taxon>
        <taxon>Aequorivita</taxon>
    </lineage>
</organism>
<keyword evidence="2" id="KW-0812">Transmembrane</keyword>
<sequence length="251" mass="28164">MTKSLISLILTCLGWYVFYNNAMIWPKITPIALATSMLEMDGNGNFFVGLIVLLLCAILTIILALLVLFLMIYAFVGIIYTPILFFSKPGYGISNNNIKYTSRGNYTGSSTFNNENSNPKSVKNNNSYSKESDSNKDFNSVVGGIRGTSTYKGDNWFTEKKVGRTDNDGNTYSGNNWFTEKRTGRVSSDGDVYDGGNWFTEKKTGSIKKDGNIYEGNNWFTEKKTGRIDKDGNIYEGSNWFTEKKVGKHKK</sequence>
<dbReference type="AlphaFoldDB" id="A0A9X1U7F8"/>
<evidence type="ECO:0000256" key="2">
    <source>
        <dbReference type="SAM" id="Phobius"/>
    </source>
</evidence>
<reference evidence="3" key="1">
    <citation type="submission" date="2021-09" db="EMBL/GenBank/DDBJ databases">
        <title>Genome of Aequorivita sp. strain F64183.</title>
        <authorList>
            <person name="Wang Y."/>
        </authorList>
    </citation>
    <scope>NUCLEOTIDE SEQUENCE</scope>
    <source>
        <strain evidence="3">F64183</strain>
    </source>
</reference>
<evidence type="ECO:0000313" key="3">
    <source>
        <dbReference type="EMBL" id="MCG2432162.1"/>
    </source>
</evidence>